<comment type="caution">
    <text evidence="1">The sequence shown here is derived from an EMBL/GenBank/DDBJ whole genome shotgun (WGS) entry which is preliminary data.</text>
</comment>
<dbReference type="AlphaFoldDB" id="A0A9D4DVA1"/>
<accession>A0A9D4DVA1</accession>
<name>A0A9D4DVA1_DREPO</name>
<protein>
    <submittedName>
        <fullName evidence="1">Uncharacterized protein</fullName>
    </submittedName>
</protein>
<reference evidence="1" key="2">
    <citation type="submission" date="2020-11" db="EMBL/GenBank/DDBJ databases">
        <authorList>
            <person name="McCartney M.A."/>
            <person name="Auch B."/>
            <person name="Kono T."/>
            <person name="Mallez S."/>
            <person name="Becker A."/>
            <person name="Gohl D.M."/>
            <person name="Silverstein K.A.T."/>
            <person name="Koren S."/>
            <person name="Bechman K.B."/>
            <person name="Herman A."/>
            <person name="Abrahante J.E."/>
            <person name="Garbe J."/>
        </authorList>
    </citation>
    <scope>NUCLEOTIDE SEQUENCE</scope>
    <source>
        <strain evidence="1">Duluth1</strain>
        <tissue evidence="1">Whole animal</tissue>
    </source>
</reference>
<organism evidence="1 2">
    <name type="scientific">Dreissena polymorpha</name>
    <name type="common">Zebra mussel</name>
    <name type="synonym">Mytilus polymorpha</name>
    <dbReference type="NCBI Taxonomy" id="45954"/>
    <lineage>
        <taxon>Eukaryota</taxon>
        <taxon>Metazoa</taxon>
        <taxon>Spiralia</taxon>
        <taxon>Lophotrochozoa</taxon>
        <taxon>Mollusca</taxon>
        <taxon>Bivalvia</taxon>
        <taxon>Autobranchia</taxon>
        <taxon>Heteroconchia</taxon>
        <taxon>Euheterodonta</taxon>
        <taxon>Imparidentia</taxon>
        <taxon>Neoheterodontei</taxon>
        <taxon>Myida</taxon>
        <taxon>Dreissenoidea</taxon>
        <taxon>Dreissenidae</taxon>
        <taxon>Dreissena</taxon>
    </lineage>
</organism>
<reference evidence="1" key="1">
    <citation type="journal article" date="2019" name="bioRxiv">
        <title>The Genome of the Zebra Mussel, Dreissena polymorpha: A Resource for Invasive Species Research.</title>
        <authorList>
            <person name="McCartney M.A."/>
            <person name="Auch B."/>
            <person name="Kono T."/>
            <person name="Mallez S."/>
            <person name="Zhang Y."/>
            <person name="Obille A."/>
            <person name="Becker A."/>
            <person name="Abrahante J.E."/>
            <person name="Garbe J."/>
            <person name="Badalamenti J.P."/>
            <person name="Herman A."/>
            <person name="Mangelson H."/>
            <person name="Liachko I."/>
            <person name="Sullivan S."/>
            <person name="Sone E.D."/>
            <person name="Koren S."/>
            <person name="Silverstein K.A.T."/>
            <person name="Beckman K.B."/>
            <person name="Gohl D.M."/>
        </authorList>
    </citation>
    <scope>NUCLEOTIDE SEQUENCE</scope>
    <source>
        <strain evidence="1">Duluth1</strain>
        <tissue evidence="1">Whole animal</tissue>
    </source>
</reference>
<dbReference type="EMBL" id="JAIWYP010000009">
    <property type="protein sequence ID" value="KAH3768717.1"/>
    <property type="molecule type" value="Genomic_DNA"/>
</dbReference>
<proteinExistence type="predicted"/>
<gene>
    <name evidence="1" type="ORF">DPMN_169934</name>
</gene>
<keyword evidence="2" id="KW-1185">Reference proteome</keyword>
<evidence type="ECO:0000313" key="2">
    <source>
        <dbReference type="Proteomes" id="UP000828390"/>
    </source>
</evidence>
<evidence type="ECO:0000313" key="1">
    <source>
        <dbReference type="EMBL" id="KAH3768717.1"/>
    </source>
</evidence>
<sequence>MTLYAQALSPVHYSTLQPIEETDFVVSTCKANGEAAHLSCIEVDGEYVLCGGSKNVHLLFKNKGTWH</sequence>
<dbReference type="Proteomes" id="UP000828390">
    <property type="component" value="Unassembled WGS sequence"/>
</dbReference>